<feature type="domain" description="3-dehydroquinate synthase C-terminal" evidence="19">
    <location>
        <begin position="180"/>
        <end position="323"/>
    </location>
</feature>
<comment type="pathway">
    <text evidence="4 17">Metabolic intermediate biosynthesis; chorismate biosynthesis; chorismate from D-erythrose 4-phosphate and phosphoenolpyruvate: step 2/7.</text>
</comment>
<dbReference type="PANTHER" id="PTHR43622:SF7">
    <property type="entry name" value="3-DEHYDROQUINATE SYNTHASE, CHLOROPLASTIC"/>
    <property type="match status" value="1"/>
</dbReference>
<evidence type="ECO:0000256" key="9">
    <source>
        <dbReference type="ARBA" id="ARBA00022605"/>
    </source>
</evidence>
<evidence type="ECO:0000256" key="15">
    <source>
        <dbReference type="ARBA" id="ARBA00023239"/>
    </source>
</evidence>
<evidence type="ECO:0000256" key="12">
    <source>
        <dbReference type="ARBA" id="ARBA00022833"/>
    </source>
</evidence>
<protein>
    <recommendedName>
        <fullName evidence="7 17">3-dehydroquinate synthase</fullName>
        <shortName evidence="17">DHQS</shortName>
        <ecNumber evidence="6 17">4.2.3.4</ecNumber>
    </recommendedName>
</protein>
<feature type="domain" description="3-dehydroquinate synthase N-terminal" evidence="18">
    <location>
        <begin position="68"/>
        <end position="178"/>
    </location>
</feature>
<dbReference type="InterPro" id="IPR016037">
    <property type="entry name" value="DHQ_synth_AroB"/>
</dbReference>
<evidence type="ECO:0000256" key="1">
    <source>
        <dbReference type="ARBA" id="ARBA00001393"/>
    </source>
</evidence>
<dbReference type="InterPro" id="IPR030960">
    <property type="entry name" value="DHQS/DOIS_N"/>
</dbReference>
<feature type="binding site" evidence="17">
    <location>
        <position position="141"/>
    </location>
    <ligand>
        <name>NAD(+)</name>
        <dbReference type="ChEBI" id="CHEBI:57540"/>
    </ligand>
</feature>
<comment type="function">
    <text evidence="17">Catalyzes the conversion of 3-deoxy-D-arabino-heptulosonate 7-phosphate (DAHP) to dehydroquinate (DHQ).</text>
</comment>
<evidence type="ECO:0000256" key="7">
    <source>
        <dbReference type="ARBA" id="ARBA00017684"/>
    </source>
</evidence>
<comment type="caution">
    <text evidence="20">The sequence shown here is derived from an EMBL/GenBank/DDBJ whole genome shotgun (WGS) entry which is preliminary data.</text>
</comment>
<evidence type="ECO:0000256" key="14">
    <source>
        <dbReference type="ARBA" id="ARBA00023141"/>
    </source>
</evidence>
<evidence type="ECO:0000256" key="13">
    <source>
        <dbReference type="ARBA" id="ARBA00023027"/>
    </source>
</evidence>
<dbReference type="EC" id="4.2.3.4" evidence="6 17"/>
<dbReference type="HAMAP" id="MF_00110">
    <property type="entry name" value="DHQ_synthase"/>
    <property type="match status" value="1"/>
</dbReference>
<evidence type="ECO:0000256" key="5">
    <source>
        <dbReference type="ARBA" id="ARBA00005412"/>
    </source>
</evidence>
<dbReference type="GO" id="GO:0003856">
    <property type="term" value="F:3-dehydroquinate synthase activity"/>
    <property type="evidence" value="ECO:0007669"/>
    <property type="project" value="UniProtKB-EC"/>
</dbReference>
<dbReference type="InterPro" id="IPR056179">
    <property type="entry name" value="DHQS_C"/>
</dbReference>
<feature type="binding site" evidence="17">
    <location>
        <position position="183"/>
    </location>
    <ligand>
        <name>Zn(2+)</name>
        <dbReference type="ChEBI" id="CHEBI:29105"/>
    </ligand>
</feature>
<feature type="binding site" evidence="17">
    <location>
        <position position="150"/>
    </location>
    <ligand>
        <name>NAD(+)</name>
        <dbReference type="ChEBI" id="CHEBI:57540"/>
    </ligand>
</feature>
<dbReference type="Proteomes" id="UP001208656">
    <property type="component" value="Unassembled WGS sequence"/>
</dbReference>
<feature type="binding site" evidence="17">
    <location>
        <begin position="168"/>
        <end position="171"/>
    </location>
    <ligand>
        <name>NAD(+)</name>
        <dbReference type="ChEBI" id="CHEBI:57540"/>
    </ligand>
</feature>
<reference evidence="20 21" key="1">
    <citation type="submission" date="2022-10" db="EMBL/GenBank/DDBJ databases">
        <title>Description of Fervidibacillus gen. nov. in the family Fervidibacillaceae fam. nov. with two species, Fervidibacillus albus sp. nov., and Fervidibacillus halotolerans sp. nov., isolated from tidal flat sediments.</title>
        <authorList>
            <person name="Kwon K.K."/>
            <person name="Yang S.-H."/>
        </authorList>
    </citation>
    <scope>NUCLEOTIDE SEQUENCE [LARGE SCALE GENOMIC DNA]</scope>
    <source>
        <strain evidence="20 21">DSM 23332</strain>
    </source>
</reference>
<evidence type="ECO:0000256" key="2">
    <source>
        <dbReference type="ARBA" id="ARBA00001911"/>
    </source>
</evidence>
<evidence type="ECO:0000256" key="11">
    <source>
        <dbReference type="ARBA" id="ARBA00022741"/>
    </source>
</evidence>
<evidence type="ECO:0000313" key="20">
    <source>
        <dbReference type="EMBL" id="MCU9593697.1"/>
    </source>
</evidence>
<feature type="binding site" evidence="17">
    <location>
        <begin position="105"/>
        <end position="109"/>
    </location>
    <ligand>
        <name>NAD(+)</name>
        <dbReference type="ChEBI" id="CHEBI:57540"/>
    </ligand>
</feature>
<keyword evidence="16 17" id="KW-0170">Cobalt</keyword>
<evidence type="ECO:0000256" key="8">
    <source>
        <dbReference type="ARBA" id="ARBA00022490"/>
    </source>
</evidence>
<dbReference type="InterPro" id="IPR050071">
    <property type="entry name" value="Dehydroquinate_synthase"/>
</dbReference>
<accession>A0ABT2WE09</accession>
<evidence type="ECO:0000313" key="21">
    <source>
        <dbReference type="Proteomes" id="UP001208656"/>
    </source>
</evidence>
<organism evidence="20 21">
    <name type="scientific">Pallidibacillus thermolactis</name>
    <dbReference type="NCBI Taxonomy" id="251051"/>
    <lineage>
        <taxon>Bacteria</taxon>
        <taxon>Bacillati</taxon>
        <taxon>Bacillota</taxon>
        <taxon>Bacilli</taxon>
        <taxon>Bacillales</taxon>
        <taxon>Bacillaceae</taxon>
        <taxon>Pallidibacillus</taxon>
    </lineage>
</organism>
<keyword evidence="10 17" id="KW-0479">Metal-binding</keyword>
<dbReference type="CDD" id="cd08195">
    <property type="entry name" value="DHQS"/>
    <property type="match status" value="1"/>
</dbReference>
<dbReference type="NCBIfam" id="TIGR01357">
    <property type="entry name" value="aroB"/>
    <property type="match status" value="1"/>
</dbReference>
<keyword evidence="15 17" id="KW-0456">Lyase</keyword>
<evidence type="ECO:0000256" key="16">
    <source>
        <dbReference type="ARBA" id="ARBA00023285"/>
    </source>
</evidence>
<keyword evidence="14 17" id="KW-0057">Aromatic amino acid biosynthesis</keyword>
<evidence type="ECO:0000256" key="4">
    <source>
        <dbReference type="ARBA" id="ARBA00004661"/>
    </source>
</evidence>
<feature type="binding site" evidence="17">
    <location>
        <position position="263"/>
    </location>
    <ligand>
        <name>Zn(2+)</name>
        <dbReference type="ChEBI" id="CHEBI:29105"/>
    </ligand>
</feature>
<keyword evidence="11 17" id="KW-0547">Nucleotide-binding</keyword>
<dbReference type="PIRSF" id="PIRSF001455">
    <property type="entry name" value="DHQ_synth"/>
    <property type="match status" value="1"/>
</dbReference>
<dbReference type="InterPro" id="IPR030963">
    <property type="entry name" value="DHQ_synth_fam"/>
</dbReference>
<evidence type="ECO:0000256" key="6">
    <source>
        <dbReference type="ARBA" id="ARBA00013031"/>
    </source>
</evidence>
<evidence type="ECO:0000256" key="10">
    <source>
        <dbReference type="ARBA" id="ARBA00022723"/>
    </source>
</evidence>
<dbReference type="PANTHER" id="PTHR43622">
    <property type="entry name" value="3-DEHYDROQUINATE SYNTHASE"/>
    <property type="match status" value="1"/>
</dbReference>
<comment type="subcellular location">
    <subcellularLocation>
        <location evidence="3 17">Cytoplasm</location>
    </subcellularLocation>
</comment>
<keyword evidence="13 17" id="KW-0520">NAD</keyword>
<evidence type="ECO:0000256" key="17">
    <source>
        <dbReference type="HAMAP-Rule" id="MF_00110"/>
    </source>
</evidence>
<proteinExistence type="inferred from homology"/>
<evidence type="ECO:0000256" key="3">
    <source>
        <dbReference type="ARBA" id="ARBA00004496"/>
    </source>
</evidence>
<sequence length="367" mass="40906">MEKVITVQTESSRYPVFVGNNSLCKINEILHSINPTTICIVTDETVKALHLNTVLDVLSDKFSYHIFTTPIGEKAKSFDVYQQLVDFAATKGLDRKSIFIALGGGAIGDLTGFAAATYMRGVEFIQVPTTILAHDSSVGGKTGINLQTGKNLIGAFHHPAAVIYHLPFLNTLPDNEKRSGFAEIIKESMIHPQSFLNELMNQFQTVSDLHGEEFFKPLIQGLETKKIYVEQDEKEMGVRAYLNLGHTLGHAIEANVGYGKITHGEAVFIGLIFALKLSEKVFLKDLQISNFINWAKKLEYTTYLPQDLSFTKLLNTMKRDKKTVSGQIRFVLLNGYGKPVLKEISDDTILATLKEWKNEIAEEGSFI</sequence>
<feature type="binding site" evidence="17">
    <location>
        <position position="246"/>
    </location>
    <ligand>
        <name>Zn(2+)</name>
        <dbReference type="ChEBI" id="CHEBI:29105"/>
    </ligand>
</feature>
<dbReference type="EMBL" id="JAOUSE010000007">
    <property type="protein sequence ID" value="MCU9593697.1"/>
    <property type="molecule type" value="Genomic_DNA"/>
</dbReference>
<dbReference type="Gene3D" id="1.20.1090.10">
    <property type="entry name" value="Dehydroquinate synthase-like - alpha domain"/>
    <property type="match status" value="1"/>
</dbReference>
<name>A0ABT2WE09_9BACI</name>
<dbReference type="RefSeq" id="WP_173661305.1">
    <property type="nucleotide sequence ID" value="NZ_JAOUSE010000007.1"/>
</dbReference>
<gene>
    <name evidence="17 20" type="primary">aroB</name>
    <name evidence="20" type="ORF">OEV82_04390</name>
</gene>
<comment type="catalytic activity">
    <reaction evidence="1 17">
        <text>7-phospho-2-dehydro-3-deoxy-D-arabino-heptonate = 3-dehydroquinate + phosphate</text>
        <dbReference type="Rhea" id="RHEA:21968"/>
        <dbReference type="ChEBI" id="CHEBI:32364"/>
        <dbReference type="ChEBI" id="CHEBI:43474"/>
        <dbReference type="ChEBI" id="CHEBI:58394"/>
        <dbReference type="EC" id="4.2.3.4"/>
    </reaction>
</comment>
<evidence type="ECO:0000259" key="19">
    <source>
        <dbReference type="Pfam" id="PF24621"/>
    </source>
</evidence>
<keyword evidence="8 17" id="KW-0963">Cytoplasm</keyword>
<dbReference type="SUPFAM" id="SSF56796">
    <property type="entry name" value="Dehydroquinate synthase-like"/>
    <property type="match status" value="1"/>
</dbReference>
<dbReference type="Pfam" id="PF24621">
    <property type="entry name" value="DHQS_C"/>
    <property type="match status" value="1"/>
</dbReference>
<comment type="cofactor">
    <cofactor evidence="2 17">
        <name>NAD(+)</name>
        <dbReference type="ChEBI" id="CHEBI:57540"/>
    </cofactor>
</comment>
<feature type="binding site" evidence="17">
    <location>
        <begin position="129"/>
        <end position="130"/>
    </location>
    <ligand>
        <name>NAD(+)</name>
        <dbReference type="ChEBI" id="CHEBI:57540"/>
    </ligand>
</feature>
<keyword evidence="12 17" id="KW-0862">Zinc</keyword>
<dbReference type="Pfam" id="PF01761">
    <property type="entry name" value="DHQ_synthase"/>
    <property type="match status" value="1"/>
</dbReference>
<keyword evidence="21" id="KW-1185">Reference proteome</keyword>
<comment type="caution">
    <text evidence="17">Lacks conserved residue(s) required for the propagation of feature annotation.</text>
</comment>
<keyword evidence="9 17" id="KW-0028">Amino-acid biosynthesis</keyword>
<dbReference type="Gene3D" id="3.40.50.1970">
    <property type="match status" value="1"/>
</dbReference>
<comment type="cofactor">
    <cofactor evidence="17">
        <name>Co(2+)</name>
        <dbReference type="ChEBI" id="CHEBI:48828"/>
    </cofactor>
    <cofactor evidence="17">
        <name>Zn(2+)</name>
        <dbReference type="ChEBI" id="CHEBI:29105"/>
    </cofactor>
    <text evidence="17">Binds 1 divalent metal cation per subunit. Can use either Co(2+) or Zn(2+).</text>
</comment>
<evidence type="ECO:0000259" key="18">
    <source>
        <dbReference type="Pfam" id="PF01761"/>
    </source>
</evidence>
<comment type="similarity">
    <text evidence="5 17">Belongs to the sugar phosphate cyclases superfamily. Dehydroquinate synthase family.</text>
</comment>